<dbReference type="AlphaFoldDB" id="A0A9W9YTQ1"/>
<sequence length="95" mass="10774">MTNVVYNRVIRAPYIFGGRQRKKKEKKQKKKKVNLTNKMNPSHSRLIWPLFGGQLSCRLGHGLRNRLSCGAQSQQAQATRRSECGHLSARLKGAV</sequence>
<gene>
    <name evidence="1" type="ORF">OS493_039732</name>
</gene>
<evidence type="ECO:0000313" key="1">
    <source>
        <dbReference type="EMBL" id="KAJ7369335.1"/>
    </source>
</evidence>
<evidence type="ECO:0000313" key="2">
    <source>
        <dbReference type="Proteomes" id="UP001163046"/>
    </source>
</evidence>
<dbReference type="Proteomes" id="UP001163046">
    <property type="component" value="Unassembled WGS sequence"/>
</dbReference>
<protein>
    <submittedName>
        <fullName evidence="1">Uncharacterized protein</fullName>
    </submittedName>
</protein>
<dbReference type="EMBL" id="MU827059">
    <property type="protein sequence ID" value="KAJ7369335.1"/>
    <property type="molecule type" value="Genomic_DNA"/>
</dbReference>
<organism evidence="1 2">
    <name type="scientific">Desmophyllum pertusum</name>
    <dbReference type="NCBI Taxonomy" id="174260"/>
    <lineage>
        <taxon>Eukaryota</taxon>
        <taxon>Metazoa</taxon>
        <taxon>Cnidaria</taxon>
        <taxon>Anthozoa</taxon>
        <taxon>Hexacorallia</taxon>
        <taxon>Scleractinia</taxon>
        <taxon>Caryophylliina</taxon>
        <taxon>Caryophylliidae</taxon>
        <taxon>Desmophyllum</taxon>
    </lineage>
</organism>
<proteinExistence type="predicted"/>
<accession>A0A9W9YTQ1</accession>
<keyword evidence="2" id="KW-1185">Reference proteome</keyword>
<name>A0A9W9YTQ1_9CNID</name>
<comment type="caution">
    <text evidence="1">The sequence shown here is derived from an EMBL/GenBank/DDBJ whole genome shotgun (WGS) entry which is preliminary data.</text>
</comment>
<reference evidence="1" key="1">
    <citation type="submission" date="2023-01" db="EMBL/GenBank/DDBJ databases">
        <title>Genome assembly of the deep-sea coral Lophelia pertusa.</title>
        <authorList>
            <person name="Herrera S."/>
            <person name="Cordes E."/>
        </authorList>
    </citation>
    <scope>NUCLEOTIDE SEQUENCE</scope>
    <source>
        <strain evidence="1">USNM1676648</strain>
        <tissue evidence="1">Polyp</tissue>
    </source>
</reference>